<feature type="region of interest" description="Disordered" evidence="1">
    <location>
        <begin position="229"/>
        <end position="271"/>
    </location>
</feature>
<evidence type="ECO:0000256" key="1">
    <source>
        <dbReference type="SAM" id="MobiDB-lite"/>
    </source>
</evidence>
<gene>
    <name evidence="2" type="ORF">DL238_08245</name>
</gene>
<protein>
    <submittedName>
        <fullName evidence="2">Uncharacterized protein</fullName>
    </submittedName>
</protein>
<evidence type="ECO:0000313" key="2">
    <source>
        <dbReference type="EMBL" id="RDS77596.1"/>
    </source>
</evidence>
<keyword evidence="3" id="KW-1185">Reference proteome</keyword>
<dbReference type="EMBL" id="QRBB01000001">
    <property type="protein sequence ID" value="RDS77596.1"/>
    <property type="molecule type" value="Genomic_DNA"/>
</dbReference>
<comment type="caution">
    <text evidence="2">The sequence shown here is derived from an EMBL/GenBank/DDBJ whole genome shotgun (WGS) entry which is preliminary data.</text>
</comment>
<evidence type="ECO:0000313" key="3">
    <source>
        <dbReference type="Proteomes" id="UP000254101"/>
    </source>
</evidence>
<organism evidence="2 3">
    <name type="scientific">Alteriqipengyuania lutimaris</name>
    <dbReference type="NCBI Taxonomy" id="1538146"/>
    <lineage>
        <taxon>Bacteria</taxon>
        <taxon>Pseudomonadati</taxon>
        <taxon>Pseudomonadota</taxon>
        <taxon>Alphaproteobacteria</taxon>
        <taxon>Sphingomonadales</taxon>
        <taxon>Erythrobacteraceae</taxon>
        <taxon>Alteriqipengyuania</taxon>
    </lineage>
</organism>
<dbReference type="Proteomes" id="UP000254101">
    <property type="component" value="Unassembled WGS sequence"/>
</dbReference>
<name>A0A395LKP0_9SPHN</name>
<dbReference type="AlphaFoldDB" id="A0A395LKP0"/>
<sequence>MGASAIMTIPQVAPDGVRQTVNAYITPAQTTWNVRSALNVAALNCLADEHAGILPNYKLFLENFDKPLDKANDAVEAEFREKYGDRKTGRAELDSYMTKVYNYFTMPPAKAEFCDAALELSNESVMVAPADLESFSARALTRFEGVFEDFFRSFERYRTNLATWDRLYGTPAGLYPSYQPSTQMAEADTMQADDGVRLLNAPVDAANSEQSGAVTLGTDPVLNVPQSTPDVAVEPSTAATSQGNGVTIVLPETAATSTPEEIQGPPEPDPS</sequence>
<proteinExistence type="predicted"/>
<accession>A0A395LKP0</accession>
<reference evidence="2 3" key="1">
    <citation type="submission" date="2018-07" db="EMBL/GenBank/DDBJ databases">
        <title>Erythrobacter nanhaiensis sp. nov., a novel member of the genus Erythrobacter isolated from the South China Sea.</title>
        <authorList>
            <person name="Chen X."/>
            <person name="Liu J."/>
        </authorList>
    </citation>
    <scope>NUCLEOTIDE SEQUENCE [LARGE SCALE GENOMIC DNA]</scope>
    <source>
        <strain evidence="2 3">S-5</strain>
    </source>
</reference>